<feature type="domain" description="AGC-kinase C-terminal" evidence="17">
    <location>
        <begin position="370"/>
        <end position="440"/>
    </location>
</feature>
<dbReference type="PROSITE" id="PS00108">
    <property type="entry name" value="PROTEIN_KINASE_ST"/>
    <property type="match status" value="1"/>
</dbReference>
<evidence type="ECO:0000256" key="8">
    <source>
        <dbReference type="ARBA" id="ARBA00022741"/>
    </source>
</evidence>
<name>A0AA88KMH9_NAELO</name>
<dbReference type="Pfam" id="PF00069">
    <property type="entry name" value="Pkinase"/>
    <property type="match status" value="1"/>
</dbReference>
<reference evidence="18 19" key="1">
    <citation type="journal article" date="2018" name="BMC Genomics">
        <title>The genome of Naegleria lovaniensis, the basis for a comparative approach to unravel pathogenicity factors of the human pathogenic amoeba N. fowleri.</title>
        <authorList>
            <person name="Liechti N."/>
            <person name="Schurch N."/>
            <person name="Bruggmann R."/>
            <person name="Wittwer M."/>
        </authorList>
    </citation>
    <scope>NUCLEOTIDE SEQUENCE [LARGE SCALE GENOMIC DNA]</scope>
    <source>
        <strain evidence="18 19">ATCC 30569</strain>
    </source>
</reference>
<protein>
    <recommendedName>
        <fullName evidence="3">non-specific serine/threonine protein kinase</fullName>
        <ecNumber evidence="3">2.7.11.1</ecNumber>
    </recommendedName>
</protein>
<organism evidence="18 19">
    <name type="scientific">Naegleria lovaniensis</name>
    <name type="common">Amoeba</name>
    <dbReference type="NCBI Taxonomy" id="51637"/>
    <lineage>
        <taxon>Eukaryota</taxon>
        <taxon>Discoba</taxon>
        <taxon>Heterolobosea</taxon>
        <taxon>Tetramitia</taxon>
        <taxon>Eutetramitia</taxon>
        <taxon>Vahlkampfiidae</taxon>
        <taxon>Naegleria</taxon>
    </lineage>
</organism>
<evidence type="ECO:0000256" key="15">
    <source>
        <dbReference type="SAM" id="MobiDB-lite"/>
    </source>
</evidence>
<proteinExistence type="inferred from homology"/>
<feature type="compositionally biased region" description="Low complexity" evidence="15">
    <location>
        <begin position="1"/>
        <end position="10"/>
    </location>
</feature>
<dbReference type="PROSITE" id="PS51285">
    <property type="entry name" value="AGC_KINASE_CTER"/>
    <property type="match status" value="1"/>
</dbReference>
<keyword evidence="10 13" id="KW-0067">ATP-binding</keyword>
<dbReference type="InterPro" id="IPR050839">
    <property type="entry name" value="Rho-assoc_Ser/Thr_Kinase"/>
</dbReference>
<evidence type="ECO:0000256" key="6">
    <source>
        <dbReference type="ARBA" id="ARBA00022553"/>
    </source>
</evidence>
<dbReference type="InterPro" id="IPR017441">
    <property type="entry name" value="Protein_kinase_ATP_BS"/>
</dbReference>
<dbReference type="RefSeq" id="XP_044551600.1">
    <property type="nucleotide sequence ID" value="XM_044687739.1"/>
</dbReference>
<comment type="similarity">
    <text evidence="2">Belongs to the protein kinase superfamily. AGC Ser/Thr protein kinase family.</text>
</comment>
<dbReference type="AlphaFoldDB" id="A0AA88KMH9"/>
<keyword evidence="7" id="KW-0808">Transferase</keyword>
<evidence type="ECO:0000256" key="14">
    <source>
        <dbReference type="RuleBase" id="RU000304"/>
    </source>
</evidence>
<keyword evidence="9" id="KW-0418">Kinase</keyword>
<dbReference type="PANTHER" id="PTHR22988">
    <property type="entry name" value="MYOTONIC DYSTROPHY S/T KINASE-RELATED"/>
    <property type="match status" value="1"/>
</dbReference>
<dbReference type="PANTHER" id="PTHR22988:SF76">
    <property type="entry name" value="CHROMOSOME UNDETERMINED SCAFFOLD_135, WHOLE GENOME SHOTGUN SEQUENCE"/>
    <property type="match status" value="1"/>
</dbReference>
<evidence type="ECO:0000256" key="5">
    <source>
        <dbReference type="ARBA" id="ARBA00022527"/>
    </source>
</evidence>
<evidence type="ECO:0000256" key="13">
    <source>
        <dbReference type="PROSITE-ProRule" id="PRU10141"/>
    </source>
</evidence>
<feature type="region of interest" description="Disordered" evidence="15">
    <location>
        <begin position="1"/>
        <end position="21"/>
    </location>
</feature>
<keyword evidence="19" id="KW-1185">Reference proteome</keyword>
<dbReference type="Proteomes" id="UP000816034">
    <property type="component" value="Unassembled WGS sequence"/>
</dbReference>
<dbReference type="InterPro" id="IPR000961">
    <property type="entry name" value="AGC-kinase_C"/>
</dbReference>
<keyword evidence="8 13" id="KW-0547">Nucleotide-binding</keyword>
<sequence>MINNTTSPTSPTVPSPTPKLSQLTQDTVAVAKSVLEDKYSKQKLTRNKANIRWVDKVKPKTVKDYDKIAVIGRGAFGEVRLVRDKQTGQVAAMKMLKKTEMMKKNQVQHVRTERNLMADSGENNINEWIVELYSSFQDNEYLYLVMEYLPAGDMMTWLIQREYFTEEETRFYIAELVMAVGSIHALGYVHRDLKPDNILLDKNGHIKLSDFGLSKPYKLEDTDPEEARKSIEDAAANELNNSGAASSQETGKQRDEWRKKGRIKLYSTVGSTGYIAPEVLLKKGYGLECDWWSVGIIMFEMLCGYPPFSFDEPPAQTCHRIIKWKENLQFPDDVVLSNEAKDLILRFLCDPEDRIGTNSIEDIKKHPYFNGIDWENIRKGPAPFCPELESEDDHRYFDNFEDNEMYRTIKDEPRNILRTNKHMVFANFTWDKDLREGKKTQSRTTVMDMRENMKAMYEQQQSQQ</sequence>
<dbReference type="GeneID" id="68093658"/>
<evidence type="ECO:0000313" key="18">
    <source>
        <dbReference type="EMBL" id="KAG2387608.1"/>
    </source>
</evidence>
<dbReference type="SMART" id="SM00220">
    <property type="entry name" value="S_TKc"/>
    <property type="match status" value="1"/>
</dbReference>
<evidence type="ECO:0000256" key="2">
    <source>
        <dbReference type="ARBA" id="ARBA00009903"/>
    </source>
</evidence>
<feature type="domain" description="Protein kinase" evidence="16">
    <location>
        <begin position="65"/>
        <end position="369"/>
    </location>
</feature>
<dbReference type="PROSITE" id="PS50011">
    <property type="entry name" value="PROTEIN_KINASE_DOM"/>
    <property type="match status" value="1"/>
</dbReference>
<evidence type="ECO:0000256" key="9">
    <source>
        <dbReference type="ARBA" id="ARBA00022777"/>
    </source>
</evidence>
<gene>
    <name evidence="18" type="ORF">C9374_001202</name>
</gene>
<keyword evidence="6" id="KW-0597">Phosphoprotein</keyword>
<dbReference type="InterPro" id="IPR008271">
    <property type="entry name" value="Ser/Thr_kinase_AS"/>
</dbReference>
<dbReference type="PROSITE" id="PS00107">
    <property type="entry name" value="PROTEIN_KINASE_ATP"/>
    <property type="match status" value="1"/>
</dbReference>
<evidence type="ECO:0000256" key="11">
    <source>
        <dbReference type="ARBA" id="ARBA00047899"/>
    </source>
</evidence>
<evidence type="ECO:0000259" key="17">
    <source>
        <dbReference type="PROSITE" id="PS51285"/>
    </source>
</evidence>
<keyword evidence="4" id="KW-0963">Cytoplasm</keyword>
<dbReference type="SUPFAM" id="SSF56112">
    <property type="entry name" value="Protein kinase-like (PK-like)"/>
    <property type="match status" value="1"/>
</dbReference>
<dbReference type="EMBL" id="PYSW02000012">
    <property type="protein sequence ID" value="KAG2387608.1"/>
    <property type="molecule type" value="Genomic_DNA"/>
</dbReference>
<dbReference type="Gene3D" id="3.30.200.20">
    <property type="entry name" value="Phosphorylase Kinase, domain 1"/>
    <property type="match status" value="1"/>
</dbReference>
<evidence type="ECO:0000256" key="3">
    <source>
        <dbReference type="ARBA" id="ARBA00012513"/>
    </source>
</evidence>
<dbReference type="GO" id="GO:0005737">
    <property type="term" value="C:cytoplasm"/>
    <property type="evidence" value="ECO:0007669"/>
    <property type="project" value="UniProtKB-SubCell"/>
</dbReference>
<dbReference type="InterPro" id="IPR011009">
    <property type="entry name" value="Kinase-like_dom_sf"/>
</dbReference>
<dbReference type="FunFam" id="1.10.510.10:FF:000057">
    <property type="entry name" value="Non-specific serine/threonine protein kinase"/>
    <property type="match status" value="1"/>
</dbReference>
<evidence type="ECO:0000259" key="16">
    <source>
        <dbReference type="PROSITE" id="PS50011"/>
    </source>
</evidence>
<evidence type="ECO:0000256" key="4">
    <source>
        <dbReference type="ARBA" id="ARBA00022490"/>
    </source>
</evidence>
<dbReference type="FunFam" id="1.10.510.10:FF:000086">
    <property type="entry name" value="Non-specific serine/threonine protein kinase"/>
    <property type="match status" value="1"/>
</dbReference>
<feature type="binding site" evidence="13">
    <location>
        <position position="94"/>
    </location>
    <ligand>
        <name>ATP</name>
        <dbReference type="ChEBI" id="CHEBI:30616"/>
    </ligand>
</feature>
<dbReference type="Gene3D" id="1.10.510.10">
    <property type="entry name" value="Transferase(Phosphotransferase) domain 1"/>
    <property type="match status" value="1"/>
</dbReference>
<dbReference type="GO" id="GO:0004674">
    <property type="term" value="F:protein serine/threonine kinase activity"/>
    <property type="evidence" value="ECO:0007669"/>
    <property type="project" value="UniProtKB-KW"/>
</dbReference>
<dbReference type="EC" id="2.7.11.1" evidence="3"/>
<dbReference type="FunFam" id="3.30.200.20:FF:000192">
    <property type="entry name" value="Serine/threonine-protein kinase cot-1"/>
    <property type="match status" value="1"/>
</dbReference>
<evidence type="ECO:0000256" key="10">
    <source>
        <dbReference type="ARBA" id="ARBA00022840"/>
    </source>
</evidence>
<evidence type="ECO:0000313" key="19">
    <source>
        <dbReference type="Proteomes" id="UP000816034"/>
    </source>
</evidence>
<evidence type="ECO:0000256" key="1">
    <source>
        <dbReference type="ARBA" id="ARBA00004496"/>
    </source>
</evidence>
<dbReference type="InterPro" id="IPR000719">
    <property type="entry name" value="Prot_kinase_dom"/>
</dbReference>
<dbReference type="SMART" id="SM00133">
    <property type="entry name" value="S_TK_X"/>
    <property type="match status" value="1"/>
</dbReference>
<comment type="caution">
    <text evidence="18">The sequence shown here is derived from an EMBL/GenBank/DDBJ whole genome shotgun (WGS) entry which is preliminary data.</text>
</comment>
<comment type="catalytic activity">
    <reaction evidence="11">
        <text>L-threonyl-[protein] + ATP = O-phospho-L-threonyl-[protein] + ADP + H(+)</text>
        <dbReference type="Rhea" id="RHEA:46608"/>
        <dbReference type="Rhea" id="RHEA-COMP:11060"/>
        <dbReference type="Rhea" id="RHEA-COMP:11605"/>
        <dbReference type="ChEBI" id="CHEBI:15378"/>
        <dbReference type="ChEBI" id="CHEBI:30013"/>
        <dbReference type="ChEBI" id="CHEBI:30616"/>
        <dbReference type="ChEBI" id="CHEBI:61977"/>
        <dbReference type="ChEBI" id="CHEBI:456216"/>
        <dbReference type="EC" id="2.7.11.1"/>
    </reaction>
</comment>
<dbReference type="GO" id="GO:0005524">
    <property type="term" value="F:ATP binding"/>
    <property type="evidence" value="ECO:0007669"/>
    <property type="project" value="UniProtKB-UniRule"/>
</dbReference>
<comment type="subcellular location">
    <subcellularLocation>
        <location evidence="1">Cytoplasm</location>
    </subcellularLocation>
</comment>
<evidence type="ECO:0000256" key="12">
    <source>
        <dbReference type="ARBA" id="ARBA00048679"/>
    </source>
</evidence>
<evidence type="ECO:0000256" key="7">
    <source>
        <dbReference type="ARBA" id="ARBA00022679"/>
    </source>
</evidence>
<keyword evidence="5 14" id="KW-0723">Serine/threonine-protein kinase</keyword>
<dbReference type="GO" id="GO:0071944">
    <property type="term" value="C:cell periphery"/>
    <property type="evidence" value="ECO:0007669"/>
    <property type="project" value="UniProtKB-ARBA"/>
</dbReference>
<accession>A0AA88KMH9</accession>
<comment type="catalytic activity">
    <reaction evidence="12">
        <text>L-seryl-[protein] + ATP = O-phospho-L-seryl-[protein] + ADP + H(+)</text>
        <dbReference type="Rhea" id="RHEA:17989"/>
        <dbReference type="Rhea" id="RHEA-COMP:9863"/>
        <dbReference type="Rhea" id="RHEA-COMP:11604"/>
        <dbReference type="ChEBI" id="CHEBI:15378"/>
        <dbReference type="ChEBI" id="CHEBI:29999"/>
        <dbReference type="ChEBI" id="CHEBI:30616"/>
        <dbReference type="ChEBI" id="CHEBI:83421"/>
        <dbReference type="ChEBI" id="CHEBI:456216"/>
        <dbReference type="EC" id="2.7.11.1"/>
    </reaction>
</comment>